<proteinExistence type="inferred from homology"/>
<evidence type="ECO:0000259" key="6">
    <source>
        <dbReference type="Pfam" id="PF03755"/>
    </source>
</evidence>
<dbReference type="EMBL" id="RHHQ01000006">
    <property type="protein sequence ID" value="RNB91201.1"/>
    <property type="molecule type" value="Genomic_DNA"/>
</dbReference>
<protein>
    <submittedName>
        <fullName evidence="8">YicC family protein</fullName>
    </submittedName>
</protein>
<dbReference type="Pfam" id="PF03755">
    <property type="entry name" value="YicC-like_N"/>
    <property type="match status" value="1"/>
</dbReference>
<comment type="cofactor">
    <cofactor evidence="1">
        <name>a divalent metal cation</name>
        <dbReference type="ChEBI" id="CHEBI:60240"/>
    </cofactor>
</comment>
<dbReference type="PANTHER" id="PTHR30636">
    <property type="entry name" value="UPF0701 PROTEIN YICC"/>
    <property type="match status" value="1"/>
</dbReference>
<accession>A0A3M8DUZ9</accession>
<dbReference type="InterPro" id="IPR005229">
    <property type="entry name" value="YicC/YloC-like"/>
</dbReference>
<evidence type="ECO:0000256" key="5">
    <source>
        <dbReference type="ARBA" id="ARBA00035648"/>
    </source>
</evidence>
<dbReference type="AlphaFoldDB" id="A0A3M8DUZ9"/>
<dbReference type="OrthoDB" id="9771229at2"/>
<dbReference type="NCBIfam" id="TIGR00255">
    <property type="entry name" value="YicC/YloC family endoribonuclease"/>
    <property type="match status" value="1"/>
</dbReference>
<dbReference type="InterPro" id="IPR013527">
    <property type="entry name" value="YicC-like_N"/>
</dbReference>
<dbReference type="GO" id="GO:0004521">
    <property type="term" value="F:RNA endonuclease activity"/>
    <property type="evidence" value="ECO:0007669"/>
    <property type="project" value="InterPro"/>
</dbReference>
<keyword evidence="4" id="KW-0378">Hydrolase</keyword>
<name>A0A3M8DUZ9_9BACL</name>
<evidence type="ECO:0000256" key="2">
    <source>
        <dbReference type="ARBA" id="ARBA00022722"/>
    </source>
</evidence>
<evidence type="ECO:0000259" key="7">
    <source>
        <dbReference type="Pfam" id="PF08340"/>
    </source>
</evidence>
<keyword evidence="9" id="KW-1185">Reference proteome</keyword>
<comment type="caution">
    <text evidence="8">The sequence shown here is derived from an EMBL/GenBank/DDBJ whole genome shotgun (WGS) entry which is preliminary data.</text>
</comment>
<dbReference type="RefSeq" id="WP_122917053.1">
    <property type="nucleotide sequence ID" value="NZ_RHHQ01000006.1"/>
</dbReference>
<evidence type="ECO:0000313" key="9">
    <source>
        <dbReference type="Proteomes" id="UP000271031"/>
    </source>
</evidence>
<organism evidence="8 9">
    <name type="scientific">Brevibacillus fluminis</name>
    <dbReference type="NCBI Taxonomy" id="511487"/>
    <lineage>
        <taxon>Bacteria</taxon>
        <taxon>Bacillati</taxon>
        <taxon>Bacillota</taxon>
        <taxon>Bacilli</taxon>
        <taxon>Bacillales</taxon>
        <taxon>Paenibacillaceae</taxon>
        <taxon>Brevibacillus</taxon>
    </lineage>
</organism>
<feature type="domain" description="Endoribonuclease YicC-like N-terminal" evidence="6">
    <location>
        <begin position="2"/>
        <end position="156"/>
    </location>
</feature>
<evidence type="ECO:0000256" key="1">
    <source>
        <dbReference type="ARBA" id="ARBA00001968"/>
    </source>
</evidence>
<keyword evidence="2" id="KW-0540">Nuclease</keyword>
<gene>
    <name evidence="8" type="ORF">EDM56_06360</name>
</gene>
<reference evidence="8 9" key="1">
    <citation type="submission" date="2018-10" db="EMBL/GenBank/DDBJ databases">
        <title>Phylogenomics of Brevibacillus.</title>
        <authorList>
            <person name="Dunlap C."/>
        </authorList>
    </citation>
    <scope>NUCLEOTIDE SEQUENCE [LARGE SCALE GENOMIC DNA]</scope>
    <source>
        <strain evidence="8 9">JCM 15716</strain>
    </source>
</reference>
<feature type="domain" description="Endoribonuclease YicC-like C-terminal" evidence="7">
    <location>
        <begin position="175"/>
        <end position="295"/>
    </location>
</feature>
<dbReference type="PANTHER" id="PTHR30636:SF3">
    <property type="entry name" value="UPF0701 PROTEIN YICC"/>
    <property type="match status" value="1"/>
</dbReference>
<sequence>MLRSMTGFGRKESVYQDLRVTVEMRAVNHRFCEVVVRLPKSYAVLEDQVKKIVGAKVQRGRVDITISLERQAVAQKTVAVDWELAEQYVQLSREATIRLAVEGRLSIDELFAMPGVLTTAEPEQLAPEEIAEWVSATVSEATDDLLLMREREGERLLADFKQRLQKIERCAEEIHTLSPTVVEEHRSRLLARIAEWKSELKQEFEEQRVMQEILLLAERSDITEELTRLSSHCVEFGNQLNGAEAVGRRLDFLLQEMNREANTICSKANHVGISHLAVEIKAELEKMREQVQNIE</sequence>
<keyword evidence="3" id="KW-0255">Endonuclease</keyword>
<dbReference type="InterPro" id="IPR013551">
    <property type="entry name" value="YicC-like_C"/>
</dbReference>
<dbReference type="GO" id="GO:0016787">
    <property type="term" value="F:hydrolase activity"/>
    <property type="evidence" value="ECO:0007669"/>
    <property type="project" value="UniProtKB-KW"/>
</dbReference>
<evidence type="ECO:0000256" key="4">
    <source>
        <dbReference type="ARBA" id="ARBA00022801"/>
    </source>
</evidence>
<evidence type="ECO:0000313" key="8">
    <source>
        <dbReference type="EMBL" id="RNB91201.1"/>
    </source>
</evidence>
<evidence type="ECO:0000256" key="3">
    <source>
        <dbReference type="ARBA" id="ARBA00022759"/>
    </source>
</evidence>
<dbReference type="Proteomes" id="UP000271031">
    <property type="component" value="Unassembled WGS sequence"/>
</dbReference>
<dbReference type="Pfam" id="PF08340">
    <property type="entry name" value="YicC-like_C"/>
    <property type="match status" value="1"/>
</dbReference>
<comment type="similarity">
    <text evidence="5">Belongs to the YicC/YloC family.</text>
</comment>